<dbReference type="AlphaFoldDB" id="A0AAX4EYE8"/>
<name>A0AAX4EYE8_9GAMM</name>
<accession>A0AAX4EYE8</accession>
<protein>
    <submittedName>
        <fullName evidence="1">Uncharacterized protein</fullName>
    </submittedName>
</protein>
<proteinExistence type="predicted"/>
<sequence>MSFTIGFTIKFRVNAFKSRKIQQLTLTGITVMNYMDRYLQQKLEAEKNLALNADHTGKALGDIAKDTVETIEVGAKRLIWRTSVFFEGYEDVNEKINAEDTRMAKNIWRVIKEGNAIFRMTEIYVNEILKKRDFDAVYRILLKYTSKFIFTGVTKTAIAYSIAKVLSGQLYFNMIVRRRIQSFSNMSIFAFTLYGNVEHASVSADRLKREFPEFYWALYSERLEMVYFVVEPAFSKHINRMKKIRTDEEAALTLLDLSNGD</sequence>
<reference evidence="1" key="1">
    <citation type="submission" date="2023-10" db="EMBL/GenBank/DDBJ databases">
        <title>Clonality and diversity in the soft rot Dickeya solani phytopathogen.</title>
        <authorList>
            <person name="Pedron J."/>
            <person name="Van Gijsegem F."/>
            <person name="Portier P."/>
            <person name="Taghouti G."/>
        </authorList>
    </citation>
    <scope>NUCLEOTIDE SEQUENCE</scope>
    <source>
        <strain evidence="1">CFBP5647</strain>
    </source>
</reference>
<dbReference type="Proteomes" id="UP001304423">
    <property type="component" value="Chromosome"/>
</dbReference>
<evidence type="ECO:0000313" key="2">
    <source>
        <dbReference type="Proteomes" id="UP001304423"/>
    </source>
</evidence>
<evidence type="ECO:0000313" key="1">
    <source>
        <dbReference type="EMBL" id="WOA52258.1"/>
    </source>
</evidence>
<dbReference type="RefSeq" id="WP_316392736.1">
    <property type="nucleotide sequence ID" value="NZ_CP136339.1"/>
</dbReference>
<organism evidence="1 2">
    <name type="scientific">Dickeya solani</name>
    <dbReference type="NCBI Taxonomy" id="1089444"/>
    <lineage>
        <taxon>Bacteria</taxon>
        <taxon>Pseudomonadati</taxon>
        <taxon>Pseudomonadota</taxon>
        <taxon>Gammaproteobacteria</taxon>
        <taxon>Enterobacterales</taxon>
        <taxon>Pectobacteriaceae</taxon>
        <taxon>Dickeya</taxon>
    </lineage>
</organism>
<gene>
    <name evidence="1" type="ORF">RXA29_20690</name>
</gene>
<dbReference type="EMBL" id="CP136339">
    <property type="protein sequence ID" value="WOA52258.1"/>
    <property type="molecule type" value="Genomic_DNA"/>
</dbReference>